<dbReference type="SUPFAM" id="SSF55073">
    <property type="entry name" value="Nucleotide cyclase"/>
    <property type="match status" value="1"/>
</dbReference>
<keyword evidence="6" id="KW-1185">Reference proteome</keyword>
<dbReference type="SMART" id="SM00304">
    <property type="entry name" value="HAMP"/>
    <property type="match status" value="1"/>
</dbReference>
<reference evidence="5 6" key="1">
    <citation type="submission" date="2024-08" db="EMBL/GenBank/DDBJ databases">
        <authorList>
            <person name="Lu H."/>
        </authorList>
    </citation>
    <scope>NUCLEOTIDE SEQUENCE [LARGE SCALE GENOMIC DNA]</scope>
    <source>
        <strain evidence="5 6">BYS180W</strain>
    </source>
</reference>
<dbReference type="Gene3D" id="3.20.20.450">
    <property type="entry name" value="EAL domain"/>
    <property type="match status" value="1"/>
</dbReference>
<feature type="transmembrane region" description="Helical" evidence="1">
    <location>
        <begin position="7"/>
        <end position="25"/>
    </location>
</feature>
<evidence type="ECO:0000313" key="6">
    <source>
        <dbReference type="Proteomes" id="UP001606099"/>
    </source>
</evidence>
<name>A0ABW7FYA2_9BURK</name>
<dbReference type="PROSITE" id="PS50883">
    <property type="entry name" value="EAL"/>
    <property type="match status" value="1"/>
</dbReference>
<dbReference type="EMBL" id="JBIGHZ010000005">
    <property type="protein sequence ID" value="MFG6449340.1"/>
    <property type="molecule type" value="Genomic_DNA"/>
</dbReference>
<dbReference type="InterPro" id="IPR035919">
    <property type="entry name" value="EAL_sf"/>
</dbReference>
<feature type="domain" description="HAMP" evidence="3">
    <location>
        <begin position="170"/>
        <end position="221"/>
    </location>
</feature>
<evidence type="ECO:0000259" key="3">
    <source>
        <dbReference type="PROSITE" id="PS50885"/>
    </source>
</evidence>
<organism evidence="5 6">
    <name type="scientific">Roseateles rivi</name>
    <dbReference type="NCBI Taxonomy" id="3299028"/>
    <lineage>
        <taxon>Bacteria</taxon>
        <taxon>Pseudomonadati</taxon>
        <taxon>Pseudomonadota</taxon>
        <taxon>Betaproteobacteria</taxon>
        <taxon>Burkholderiales</taxon>
        <taxon>Sphaerotilaceae</taxon>
        <taxon>Roseateles</taxon>
    </lineage>
</organism>
<dbReference type="RefSeq" id="WP_394462430.1">
    <property type="nucleotide sequence ID" value="NZ_JBIGHZ010000005.1"/>
</dbReference>
<keyword evidence="1" id="KW-0812">Transmembrane</keyword>
<evidence type="ECO:0000256" key="1">
    <source>
        <dbReference type="SAM" id="Phobius"/>
    </source>
</evidence>
<dbReference type="SUPFAM" id="SSF141868">
    <property type="entry name" value="EAL domain-like"/>
    <property type="match status" value="1"/>
</dbReference>
<evidence type="ECO:0000259" key="2">
    <source>
        <dbReference type="PROSITE" id="PS50883"/>
    </source>
</evidence>
<dbReference type="InterPro" id="IPR050706">
    <property type="entry name" value="Cyclic-di-GMP_PDE-like"/>
</dbReference>
<dbReference type="Gene3D" id="3.30.110.200">
    <property type="match status" value="1"/>
</dbReference>
<dbReference type="PANTHER" id="PTHR33121:SF79">
    <property type="entry name" value="CYCLIC DI-GMP PHOSPHODIESTERASE PDED-RELATED"/>
    <property type="match status" value="1"/>
</dbReference>
<gene>
    <name evidence="5" type="ORF">ACG0Z6_14010</name>
</gene>
<feature type="domain" description="EAL" evidence="2">
    <location>
        <begin position="402"/>
        <end position="642"/>
    </location>
</feature>
<dbReference type="InterPro" id="IPR000160">
    <property type="entry name" value="GGDEF_dom"/>
</dbReference>
<dbReference type="Pfam" id="PF00563">
    <property type="entry name" value="EAL"/>
    <property type="match status" value="1"/>
</dbReference>
<dbReference type="SMART" id="SM00267">
    <property type="entry name" value="GGDEF"/>
    <property type="match status" value="1"/>
</dbReference>
<dbReference type="InterPro" id="IPR043128">
    <property type="entry name" value="Rev_trsase/Diguanyl_cyclase"/>
</dbReference>
<proteinExistence type="predicted"/>
<dbReference type="InterPro" id="IPR001633">
    <property type="entry name" value="EAL_dom"/>
</dbReference>
<comment type="caution">
    <text evidence="5">The sequence shown here is derived from an EMBL/GenBank/DDBJ whole genome shotgun (WGS) entry which is preliminary data.</text>
</comment>
<dbReference type="Gene3D" id="3.30.70.270">
    <property type="match status" value="1"/>
</dbReference>
<dbReference type="Proteomes" id="UP001606099">
    <property type="component" value="Unassembled WGS sequence"/>
</dbReference>
<dbReference type="InterPro" id="IPR032244">
    <property type="entry name" value="LapD_MoxY_N"/>
</dbReference>
<dbReference type="Pfam" id="PF16448">
    <property type="entry name" value="LapD_MoxY_N"/>
    <property type="match status" value="1"/>
</dbReference>
<dbReference type="InterPro" id="IPR003660">
    <property type="entry name" value="HAMP_dom"/>
</dbReference>
<dbReference type="InterPro" id="IPR042461">
    <property type="entry name" value="LapD_MoxY_peri_C"/>
</dbReference>
<dbReference type="NCBIfam" id="TIGR00254">
    <property type="entry name" value="GGDEF"/>
    <property type="match status" value="1"/>
</dbReference>
<dbReference type="PROSITE" id="PS50885">
    <property type="entry name" value="HAMP"/>
    <property type="match status" value="1"/>
</dbReference>
<evidence type="ECO:0000259" key="4">
    <source>
        <dbReference type="PROSITE" id="PS50887"/>
    </source>
</evidence>
<feature type="domain" description="GGDEF" evidence="4">
    <location>
        <begin position="263"/>
        <end position="394"/>
    </location>
</feature>
<keyword evidence="1" id="KW-0472">Membrane</keyword>
<protein>
    <submittedName>
        <fullName evidence="5">EAL domain-containing protein</fullName>
    </submittedName>
</protein>
<accession>A0ABW7FYA2</accession>
<dbReference type="InterPro" id="IPR029787">
    <property type="entry name" value="Nucleotide_cyclase"/>
</dbReference>
<dbReference type="CDD" id="cd01948">
    <property type="entry name" value="EAL"/>
    <property type="match status" value="1"/>
</dbReference>
<dbReference type="Pfam" id="PF00990">
    <property type="entry name" value="GGDEF"/>
    <property type="match status" value="1"/>
</dbReference>
<sequence length="642" mass="69735">MSLIRQIWLLVLGAVVLALVGSVGVSTHTLRDLLQTQLAVKNNDNANALALAMSQQQGDVELMSLLVSAQFDGGAYESLRWRDQQGRLVYERRAHTEPQQAPAWFVQLLPIQAAPGLAKVSNGWSAIGEVEVRSHTGYVHDALWNSLLHSTLWLVAVGLVASVMAKLVLQRLRRPVDAAVAQADALVQGRFEAQPEPDVPEMKRLGQAMNTMVARVQQMFEGQAEQLRQLHQQLLCDPLTGVTNRAQFVAELNSALHRDDAPLRGALLMARVRDLSTLNHVLGRQSVDVALQTLAQALQVYHGRVNGCLVGRLNGSDFALWLPVPDVAQETAEALSSALHTSLLPMSTSIRVALGVVELPRQRPLSAWLSAADAALAQAEQSDQGVKHVISVDVTESQQQGERAWRQHILEALSSGQHRIIEYPLLDRQGRLLHLECPMQLRLQPEGPFEPAARWLPLAVRSRLSADADLHAVQHALTASAGDGQRRGINVAPATLSEDSFLARLRALLQEHSAAATLLDMELAQAAVLLNLEAMQELSRLVRPLGVRLGVEHAGAELTRVERLYAVGLDYVKLDSSVCAGVAVDSPRAAFARSMVALLHSLDLQVYAEGVREAADAQVLWESGFDGVTGPWATAHGNTAKG</sequence>
<dbReference type="SMART" id="SM00052">
    <property type="entry name" value="EAL"/>
    <property type="match status" value="1"/>
</dbReference>
<evidence type="ECO:0000313" key="5">
    <source>
        <dbReference type="EMBL" id="MFG6449340.1"/>
    </source>
</evidence>
<keyword evidence="1" id="KW-1133">Transmembrane helix</keyword>
<dbReference type="PANTHER" id="PTHR33121">
    <property type="entry name" value="CYCLIC DI-GMP PHOSPHODIESTERASE PDEF"/>
    <property type="match status" value="1"/>
</dbReference>
<dbReference type="PROSITE" id="PS50887">
    <property type="entry name" value="GGDEF"/>
    <property type="match status" value="1"/>
</dbReference>
<dbReference type="Gene3D" id="6.20.270.20">
    <property type="entry name" value="LapD/MoxY periplasmic domain"/>
    <property type="match status" value="1"/>
</dbReference>